<dbReference type="RefSeq" id="WP_091524232.1">
    <property type="nucleotide sequence ID" value="NZ_FORF01000022.1"/>
</dbReference>
<dbReference type="AlphaFoldDB" id="A0A1I3RQT4"/>
<sequence length="369" mass="40770">MIQTALFFILGFLSAVFLALLVAPAIWRRAVVLTRQRVENSLPLTMAEIQADKDRLRSEHAVATRQLEMTIKSQHDKIAAFMIAEGHKREEALAQAEQLAEKASVLEKYEEQIQELRDKIEAGAARESDLSAEIAALQDKAGAQSAHVEKLGRMYDEASFSASTRQIEMVAQETKLAKLADDVALLRSDLKAAHQRKREAEVEAKSLNVALKDEHKKVVGLENKLARMTSTLTDAEEQGERRDKELARLREQLKSKAGASASSADLDRLEARASKLVAENRRLRTALESGQGQGAGSTEREFRDTTMLREQIGALAAEVVHLTASLEGPDSPIYGVIDADKQDLANKVSQRSLADRIRALRAAETARRD</sequence>
<accession>A0A1I3RQT4</accession>
<name>A0A1I3RQT4_9HYPH</name>
<dbReference type="Proteomes" id="UP000242763">
    <property type="component" value="Unassembled WGS sequence"/>
</dbReference>
<dbReference type="STRING" id="1121003.SAMN03080618_03121"/>
<keyword evidence="1" id="KW-0175">Coiled coil</keyword>
<keyword evidence="3" id="KW-1185">Reference proteome</keyword>
<reference evidence="3" key="1">
    <citation type="submission" date="2016-10" db="EMBL/GenBank/DDBJ databases">
        <authorList>
            <person name="Varghese N."/>
            <person name="Submissions S."/>
        </authorList>
    </citation>
    <scope>NUCLEOTIDE SEQUENCE [LARGE SCALE GENOMIC DNA]</scope>
    <source>
        <strain evidence="3">DSM 21857</strain>
    </source>
</reference>
<feature type="coiled-coil region" evidence="1">
    <location>
        <begin position="46"/>
        <end position="126"/>
    </location>
</feature>
<evidence type="ECO:0000313" key="2">
    <source>
        <dbReference type="EMBL" id="SFJ48685.1"/>
    </source>
</evidence>
<dbReference type="OrthoDB" id="7826912at2"/>
<evidence type="ECO:0000256" key="1">
    <source>
        <dbReference type="SAM" id="Coils"/>
    </source>
</evidence>
<dbReference type="EMBL" id="FORF01000022">
    <property type="protein sequence ID" value="SFJ48685.1"/>
    <property type="molecule type" value="Genomic_DNA"/>
</dbReference>
<protein>
    <submittedName>
        <fullName evidence="2">Uncharacterized protein</fullName>
    </submittedName>
</protein>
<gene>
    <name evidence="2" type="ORF">SAMN03080618_03121</name>
</gene>
<proteinExistence type="predicted"/>
<feature type="coiled-coil region" evidence="1">
    <location>
        <begin position="176"/>
        <end position="286"/>
    </location>
</feature>
<organism evidence="2 3">
    <name type="scientific">Aquamicrobium aerolatum DSM 21857</name>
    <dbReference type="NCBI Taxonomy" id="1121003"/>
    <lineage>
        <taxon>Bacteria</taxon>
        <taxon>Pseudomonadati</taxon>
        <taxon>Pseudomonadota</taxon>
        <taxon>Alphaproteobacteria</taxon>
        <taxon>Hyphomicrobiales</taxon>
        <taxon>Phyllobacteriaceae</taxon>
        <taxon>Aerobium</taxon>
    </lineage>
</organism>
<evidence type="ECO:0000313" key="3">
    <source>
        <dbReference type="Proteomes" id="UP000242763"/>
    </source>
</evidence>